<dbReference type="InterPro" id="IPR014743">
    <property type="entry name" value="Cl-channel_core"/>
</dbReference>
<dbReference type="EMBL" id="BDME01000002">
    <property type="protein sequence ID" value="GAX87885.1"/>
    <property type="molecule type" value="Genomic_DNA"/>
</dbReference>
<dbReference type="RefSeq" id="WP_096259406.1">
    <property type="nucleotide sequence ID" value="NZ_BDME01000002.1"/>
</dbReference>
<evidence type="ECO:0000259" key="12">
    <source>
        <dbReference type="PROSITE" id="PS51371"/>
    </source>
</evidence>
<gene>
    <name evidence="13" type="ORF">LNAT_P1182</name>
</gene>
<dbReference type="InterPro" id="IPR001807">
    <property type="entry name" value="ClC"/>
</dbReference>
<feature type="transmembrane region" description="Helical" evidence="11">
    <location>
        <begin position="214"/>
        <end position="233"/>
    </location>
</feature>
<evidence type="ECO:0000256" key="6">
    <source>
        <dbReference type="ARBA" id="ARBA00023136"/>
    </source>
</evidence>
<evidence type="ECO:0000256" key="7">
    <source>
        <dbReference type="ARBA" id="ARBA00023173"/>
    </source>
</evidence>
<protein>
    <submittedName>
        <fullName evidence="13">Chloride channel protein, CIC family</fullName>
    </submittedName>
</protein>
<reference evidence="13 14" key="1">
    <citation type="journal article" date="2017" name="Syst. Appl. Microbiol.">
        <title>Lebetimonas natsushimae sp. nov., a novel strictly anaerobic, moderately thermophilic chemoautotroph isolated from a deep-sea hydrothermal vent polychaete nest in the Mid-Okinawa Trough.</title>
        <authorList>
            <person name="Nagata R."/>
            <person name="Takaki Y."/>
            <person name="Tame A."/>
            <person name="Nunoura T."/>
            <person name="Muto H."/>
            <person name="Mino S."/>
            <person name="Sawayama S."/>
            <person name="Takai K."/>
            <person name="Nakagawa S."/>
        </authorList>
    </citation>
    <scope>NUCLEOTIDE SEQUENCE [LARGE SCALE GENOMIC DNA]</scope>
    <source>
        <strain evidence="13 14">HS1857</strain>
    </source>
</reference>
<feature type="transmembrane region" description="Helical" evidence="11">
    <location>
        <begin position="377"/>
        <end position="395"/>
    </location>
</feature>
<dbReference type="Proteomes" id="UP000217944">
    <property type="component" value="Unassembled WGS sequence"/>
</dbReference>
<evidence type="ECO:0000256" key="1">
    <source>
        <dbReference type="ARBA" id="ARBA00004141"/>
    </source>
</evidence>
<evidence type="ECO:0000256" key="8">
    <source>
        <dbReference type="ARBA" id="ARBA00023214"/>
    </source>
</evidence>
<accession>A0A292YFY9</accession>
<proteinExistence type="predicted"/>
<feature type="domain" description="CBS" evidence="12">
    <location>
        <begin position="492"/>
        <end position="551"/>
    </location>
</feature>
<dbReference type="PROSITE" id="PS51371">
    <property type="entry name" value="CBS"/>
    <property type="match status" value="2"/>
</dbReference>
<feature type="transmembrane region" description="Helical" evidence="11">
    <location>
        <begin position="253"/>
        <end position="272"/>
    </location>
</feature>
<dbReference type="PANTHER" id="PTHR43427">
    <property type="entry name" value="CHLORIDE CHANNEL PROTEIN CLC-E"/>
    <property type="match status" value="1"/>
</dbReference>
<dbReference type="InterPro" id="IPR000644">
    <property type="entry name" value="CBS_dom"/>
</dbReference>
<evidence type="ECO:0000256" key="11">
    <source>
        <dbReference type="SAM" id="Phobius"/>
    </source>
</evidence>
<evidence type="ECO:0000256" key="9">
    <source>
        <dbReference type="ARBA" id="ARBA00023303"/>
    </source>
</evidence>
<dbReference type="OrthoDB" id="9767361at2"/>
<dbReference type="AlphaFoldDB" id="A0A292YFY9"/>
<dbReference type="InterPro" id="IPR050368">
    <property type="entry name" value="ClC-type_chloride_channel"/>
</dbReference>
<dbReference type="SUPFAM" id="SSF81340">
    <property type="entry name" value="Clc chloride channel"/>
    <property type="match status" value="1"/>
</dbReference>
<dbReference type="Pfam" id="PF00654">
    <property type="entry name" value="Voltage_CLC"/>
    <property type="match status" value="1"/>
</dbReference>
<feature type="transmembrane region" description="Helical" evidence="11">
    <location>
        <begin position="46"/>
        <end position="64"/>
    </location>
</feature>
<keyword evidence="8" id="KW-0868">Chloride</keyword>
<keyword evidence="7" id="KW-0869">Chloride channel</keyword>
<dbReference type="CDD" id="cd02205">
    <property type="entry name" value="CBS_pair_SF"/>
    <property type="match status" value="1"/>
</dbReference>
<evidence type="ECO:0000256" key="4">
    <source>
        <dbReference type="ARBA" id="ARBA00022989"/>
    </source>
</evidence>
<feature type="transmembrane region" description="Helical" evidence="11">
    <location>
        <begin position="292"/>
        <end position="317"/>
    </location>
</feature>
<dbReference type="Pfam" id="PF00571">
    <property type="entry name" value="CBS"/>
    <property type="match status" value="2"/>
</dbReference>
<dbReference type="PRINTS" id="PR00762">
    <property type="entry name" value="CLCHANNEL"/>
</dbReference>
<dbReference type="CDD" id="cd00400">
    <property type="entry name" value="Voltage_gated_ClC"/>
    <property type="match status" value="1"/>
</dbReference>
<comment type="caution">
    <text evidence="13">The sequence shown here is derived from an EMBL/GenBank/DDBJ whole genome shotgun (WGS) entry which is preliminary data.</text>
</comment>
<organism evidence="13 14">
    <name type="scientific">Lebetimonas natsushimae</name>
    <dbReference type="NCBI Taxonomy" id="1936991"/>
    <lineage>
        <taxon>Bacteria</taxon>
        <taxon>Pseudomonadati</taxon>
        <taxon>Campylobacterota</taxon>
        <taxon>Epsilonproteobacteria</taxon>
        <taxon>Nautiliales</taxon>
        <taxon>Nautiliaceae</taxon>
        <taxon>Lebetimonas</taxon>
    </lineage>
</organism>
<keyword evidence="3 11" id="KW-0812">Transmembrane</keyword>
<dbReference type="InterPro" id="IPR046342">
    <property type="entry name" value="CBS_dom_sf"/>
</dbReference>
<keyword evidence="2" id="KW-0813">Transport</keyword>
<evidence type="ECO:0000256" key="3">
    <source>
        <dbReference type="ARBA" id="ARBA00022692"/>
    </source>
</evidence>
<evidence type="ECO:0000313" key="13">
    <source>
        <dbReference type="EMBL" id="GAX87885.1"/>
    </source>
</evidence>
<keyword evidence="5" id="KW-0406">Ion transport</keyword>
<feature type="domain" description="CBS" evidence="12">
    <location>
        <begin position="426"/>
        <end position="488"/>
    </location>
</feature>
<name>A0A292YFY9_9BACT</name>
<keyword evidence="14" id="KW-1185">Reference proteome</keyword>
<keyword evidence="10" id="KW-0129">CBS domain</keyword>
<sequence>MIKNIVHFFIIPFFLGVIGGFSAIIFRWLIKIFTMFNEKLNIFQSNYFYLISIPVIFLLSDWLIKKLKISSENVTLDLIAKKVILLKGKFSKIKGFLVLFLTSLSIGFGIPVGREGPIAKLGGLLSEIFLEKLKIEKINFPIYLGAGIASAIAATFNAPVAGAILGLEIIIGKINSYIIIPLIISIVTATFISREFIGNFAAFIVPHLSWNEEYVFFIPFEALFISVLCLIVIEGLEYLRVLKVKNRHYWHKYIVILGLFAGVIISLVPESAGIGYEHITTILNDNSYSVSYIFIILAAKIIGLILSIGSGLFGGIMSPSIFIGSFGGYWFGSVFDFLGIDPRVFAVVGAASMLAGITKTPLRSSVIITELTHSYQLVLPILVASSLTVFLISLIKRDTFFKRSLLQKGIDIENKEIYKFLKNCNLEKYLVKIPAIKEKFSVYRASLLIKKNKFNILAVVDDNGKLIGLITLTDIRKSFLLNKKHLEIKDIMTKNPFVIKTNSSLEDIIRAIGLIENRFVPYTDEKGNYLGFIDLRSLVKDLSITYNSFYLK</sequence>
<dbReference type="PANTHER" id="PTHR43427:SF6">
    <property type="entry name" value="CHLORIDE CHANNEL PROTEIN CLC-E"/>
    <property type="match status" value="1"/>
</dbReference>
<keyword evidence="6 11" id="KW-0472">Membrane</keyword>
<dbReference type="SMART" id="SM00116">
    <property type="entry name" value="CBS"/>
    <property type="match status" value="2"/>
</dbReference>
<keyword evidence="9" id="KW-0407">Ion channel</keyword>
<feature type="transmembrane region" description="Helical" evidence="11">
    <location>
        <begin position="329"/>
        <end position="357"/>
    </location>
</feature>
<evidence type="ECO:0000313" key="14">
    <source>
        <dbReference type="Proteomes" id="UP000217944"/>
    </source>
</evidence>
<dbReference type="GO" id="GO:0034707">
    <property type="term" value="C:chloride channel complex"/>
    <property type="evidence" value="ECO:0007669"/>
    <property type="project" value="UniProtKB-KW"/>
</dbReference>
<feature type="transmembrane region" description="Helical" evidence="11">
    <location>
        <begin position="5"/>
        <end position="26"/>
    </location>
</feature>
<dbReference type="Gene3D" id="1.10.3080.10">
    <property type="entry name" value="Clc chloride channel"/>
    <property type="match status" value="1"/>
</dbReference>
<feature type="transmembrane region" description="Helical" evidence="11">
    <location>
        <begin position="95"/>
        <end position="113"/>
    </location>
</feature>
<dbReference type="SUPFAM" id="SSF54631">
    <property type="entry name" value="CBS-domain pair"/>
    <property type="match status" value="1"/>
</dbReference>
<dbReference type="GO" id="GO:0005254">
    <property type="term" value="F:chloride channel activity"/>
    <property type="evidence" value="ECO:0007669"/>
    <property type="project" value="UniProtKB-KW"/>
</dbReference>
<comment type="subcellular location">
    <subcellularLocation>
        <location evidence="1">Membrane</location>
        <topology evidence="1">Multi-pass membrane protein</topology>
    </subcellularLocation>
</comment>
<feature type="transmembrane region" description="Helical" evidence="11">
    <location>
        <begin position="174"/>
        <end position="194"/>
    </location>
</feature>
<evidence type="ECO:0000256" key="2">
    <source>
        <dbReference type="ARBA" id="ARBA00022448"/>
    </source>
</evidence>
<keyword evidence="4 11" id="KW-1133">Transmembrane helix</keyword>
<dbReference type="Gene3D" id="3.10.580.10">
    <property type="entry name" value="CBS-domain"/>
    <property type="match status" value="1"/>
</dbReference>
<evidence type="ECO:0000256" key="5">
    <source>
        <dbReference type="ARBA" id="ARBA00023065"/>
    </source>
</evidence>
<feature type="transmembrane region" description="Helical" evidence="11">
    <location>
        <begin position="142"/>
        <end position="167"/>
    </location>
</feature>
<evidence type="ECO:0000256" key="10">
    <source>
        <dbReference type="PROSITE-ProRule" id="PRU00703"/>
    </source>
</evidence>